<protein>
    <submittedName>
        <fullName evidence="2">Uncharacterized protein LOC142163499</fullName>
    </submittedName>
</protein>
<evidence type="ECO:0000313" key="2">
    <source>
        <dbReference type="RefSeq" id="XP_075076893.1"/>
    </source>
</evidence>
<accession>A0AC58RVZ2</accession>
<keyword evidence="1" id="KW-1185">Reference proteome</keyword>
<evidence type="ECO:0000313" key="1">
    <source>
        <dbReference type="Proteomes" id="UP000790787"/>
    </source>
</evidence>
<organism evidence="1 2">
    <name type="scientific">Nicotiana tabacum</name>
    <name type="common">Common tobacco</name>
    <dbReference type="NCBI Taxonomy" id="4097"/>
    <lineage>
        <taxon>Eukaryota</taxon>
        <taxon>Viridiplantae</taxon>
        <taxon>Streptophyta</taxon>
        <taxon>Embryophyta</taxon>
        <taxon>Tracheophyta</taxon>
        <taxon>Spermatophyta</taxon>
        <taxon>Magnoliopsida</taxon>
        <taxon>eudicotyledons</taxon>
        <taxon>Gunneridae</taxon>
        <taxon>Pentapetalae</taxon>
        <taxon>asterids</taxon>
        <taxon>lamiids</taxon>
        <taxon>Solanales</taxon>
        <taxon>Solanaceae</taxon>
        <taxon>Nicotianoideae</taxon>
        <taxon>Nicotianeae</taxon>
        <taxon>Nicotiana</taxon>
    </lineage>
</organism>
<reference evidence="2" key="2">
    <citation type="submission" date="2025-08" db="UniProtKB">
        <authorList>
            <consortium name="RefSeq"/>
        </authorList>
    </citation>
    <scope>IDENTIFICATION</scope>
    <source>
        <tissue evidence="2">Leaf</tissue>
    </source>
</reference>
<gene>
    <name evidence="2" type="primary">LOC142163499</name>
</gene>
<name>A0AC58RVZ2_TOBAC</name>
<dbReference type="Proteomes" id="UP000790787">
    <property type="component" value="Chromosome 8"/>
</dbReference>
<sequence>MDGYPAEFFKEYWPIIGKEVIEAVQQFFQTGKLLKEINCTTVTLIPKSAFIEGRNILDNVIMAHELIKGYSQKAVSPICMIKVDIRKAYDSVEWSFFESSTT</sequence>
<proteinExistence type="predicted"/>
<dbReference type="RefSeq" id="XP_075076893.1">
    <property type="nucleotide sequence ID" value="XM_075220792.1"/>
</dbReference>
<reference evidence="1" key="1">
    <citation type="journal article" date="2014" name="Nat. Commun.">
        <title>The tobacco genome sequence and its comparison with those of tomato and potato.</title>
        <authorList>
            <person name="Sierro N."/>
            <person name="Battey J.N."/>
            <person name="Ouadi S."/>
            <person name="Bakaher N."/>
            <person name="Bovet L."/>
            <person name="Willig A."/>
            <person name="Goepfert S."/>
            <person name="Peitsch M.C."/>
            <person name="Ivanov N.V."/>
        </authorList>
    </citation>
    <scope>NUCLEOTIDE SEQUENCE [LARGE SCALE GENOMIC DNA]</scope>
</reference>